<dbReference type="GO" id="GO:0044010">
    <property type="term" value="P:single-species biofilm formation"/>
    <property type="evidence" value="ECO:0007669"/>
    <property type="project" value="InterPro"/>
</dbReference>
<gene>
    <name evidence="3" type="primary">relB</name>
    <name evidence="3" type="ORF">Achr_c350</name>
</gene>
<dbReference type="NCBIfam" id="TIGR02384">
    <property type="entry name" value="RelB_DinJ"/>
    <property type="match status" value="1"/>
</dbReference>
<dbReference type="PANTHER" id="PTHR38781">
    <property type="entry name" value="ANTITOXIN DINJ-RELATED"/>
    <property type="match status" value="1"/>
</dbReference>
<evidence type="ECO:0000313" key="4">
    <source>
        <dbReference type="Proteomes" id="UP000068210"/>
    </source>
</evidence>
<dbReference type="InterPro" id="IPR026262">
    <property type="entry name" value="DinJ"/>
</dbReference>
<geneLocation type="plasmid" evidence="3 4">
    <name>pAcX50c</name>
</geneLocation>
<evidence type="ECO:0000256" key="1">
    <source>
        <dbReference type="ARBA" id="ARBA00010562"/>
    </source>
</evidence>
<dbReference type="AlphaFoldDB" id="A0A0C4WS17"/>
<dbReference type="HOGENOM" id="CLU_154558_12_0_6"/>
<evidence type="ECO:0000313" key="3">
    <source>
        <dbReference type="EMBL" id="AJE23516.1"/>
    </source>
</evidence>
<dbReference type="GO" id="GO:0015643">
    <property type="term" value="F:toxic substance binding"/>
    <property type="evidence" value="ECO:0007669"/>
    <property type="project" value="InterPro"/>
</dbReference>
<dbReference type="PANTHER" id="PTHR38781:SF1">
    <property type="entry name" value="ANTITOXIN DINJ-RELATED"/>
    <property type="match status" value="1"/>
</dbReference>
<dbReference type="InterPro" id="IPR013321">
    <property type="entry name" value="Arc_rbn_hlx_hlx"/>
</dbReference>
<proteinExistence type="inferred from homology"/>
<dbReference type="Pfam" id="PF04221">
    <property type="entry name" value="RelB"/>
    <property type="match status" value="1"/>
</dbReference>
<dbReference type="KEGG" id="acx:Achr_c350"/>
<reference evidence="3 4" key="1">
    <citation type="journal article" date="2015" name="PLoS ONE">
        <title>Azotobacter Genomes: The Genome of Azotobacter chroococcum NCIMB 8003 (ATCC 4412).</title>
        <authorList>
            <person name="Robson R.L."/>
            <person name="Jones R."/>
            <person name="Robson R.M."/>
            <person name="Schwartz A."/>
            <person name="Richardson T.H."/>
        </authorList>
    </citation>
    <scope>NUCLEOTIDE SEQUENCE [LARGE SCALE GENOMIC DNA]</scope>
    <source>
        <strain evidence="3 4">NCIMB 8003</strain>
        <plasmid evidence="4">Plasmid pAcX50c</plasmid>
    </source>
</reference>
<dbReference type="Proteomes" id="UP000068210">
    <property type="component" value="Plasmid pAcX50c"/>
</dbReference>
<protein>
    <submittedName>
        <fullName evidence="3">Addiction module antitoxin, RelB/dinJ family (Plasmid stabilization system)</fullName>
    </submittedName>
</protein>
<keyword evidence="4" id="KW-1185">Reference proteome</keyword>
<name>A0A0C4WS17_9GAMM</name>
<sequence length="86" mass="9442">MATDTVVRARVDERVKEEATVVLKSMGLSMTDAIQMMLIRVAEEGRLPFEPLVPSLETIAAAREAREGNLETVTLDDLRAAIRASD</sequence>
<dbReference type="RefSeq" id="WP_040107087.1">
    <property type="nucleotide sequence ID" value="NZ_CP010418.1"/>
</dbReference>
<keyword evidence="2" id="KW-1277">Toxin-antitoxin system</keyword>
<comment type="similarity">
    <text evidence="1">Belongs to the RelB/DinJ antitoxin family.</text>
</comment>
<dbReference type="InterPro" id="IPR007337">
    <property type="entry name" value="RelB/DinJ"/>
</dbReference>
<dbReference type="GO" id="GO:0000987">
    <property type="term" value="F:cis-regulatory region sequence-specific DNA binding"/>
    <property type="evidence" value="ECO:0007669"/>
    <property type="project" value="InterPro"/>
</dbReference>
<accession>A0A0C4WS17</accession>
<dbReference type="GO" id="GO:0006355">
    <property type="term" value="P:regulation of DNA-templated transcription"/>
    <property type="evidence" value="ECO:0007669"/>
    <property type="project" value="InterPro"/>
</dbReference>
<dbReference type="EMBL" id="CP010418">
    <property type="protein sequence ID" value="AJE23516.1"/>
    <property type="molecule type" value="Genomic_DNA"/>
</dbReference>
<evidence type="ECO:0000256" key="2">
    <source>
        <dbReference type="ARBA" id="ARBA00022649"/>
    </source>
</evidence>
<dbReference type="GO" id="GO:0006351">
    <property type="term" value="P:DNA-templated transcription"/>
    <property type="evidence" value="ECO:0007669"/>
    <property type="project" value="TreeGrafter"/>
</dbReference>
<organism evidence="3 4">
    <name type="scientific">Azotobacter chroococcum NCIMB 8003</name>
    <dbReference type="NCBI Taxonomy" id="1328314"/>
    <lineage>
        <taxon>Bacteria</taxon>
        <taxon>Pseudomonadati</taxon>
        <taxon>Pseudomonadota</taxon>
        <taxon>Gammaproteobacteria</taxon>
        <taxon>Pseudomonadales</taxon>
        <taxon>Pseudomonadaceae</taxon>
        <taxon>Azotobacter</taxon>
    </lineage>
</organism>
<dbReference type="PIRSF" id="PIRSF003108">
    <property type="entry name" value="DinJ"/>
    <property type="match status" value="1"/>
</dbReference>
<dbReference type="Gene3D" id="1.10.1220.10">
    <property type="entry name" value="Met repressor-like"/>
    <property type="match status" value="1"/>
</dbReference>
<keyword evidence="3" id="KW-0614">Plasmid</keyword>